<evidence type="ECO:0000256" key="3">
    <source>
        <dbReference type="ARBA" id="ARBA00022679"/>
    </source>
</evidence>
<evidence type="ECO:0000256" key="12">
    <source>
        <dbReference type="ARBA" id="ARBA00025324"/>
    </source>
</evidence>
<keyword evidence="7 13" id="KW-0472">Membrane</keyword>
<comment type="subcellular location">
    <subcellularLocation>
        <location evidence="1">Cell membrane</location>
        <topology evidence="1">Single-pass membrane protein</topology>
    </subcellularLocation>
</comment>
<keyword evidence="8" id="KW-0012">Acyltransferase</keyword>
<dbReference type="AlphaFoldDB" id="A0A6N7WPU8"/>
<dbReference type="InterPro" id="IPR044021">
    <property type="entry name" value="CrtO"/>
</dbReference>
<dbReference type="GO" id="GO:0005886">
    <property type="term" value="C:plasma membrane"/>
    <property type="evidence" value="ECO:0007669"/>
    <property type="project" value="UniProtKB-SubCell"/>
</dbReference>
<reference evidence="14 15" key="1">
    <citation type="submission" date="2019-08" db="EMBL/GenBank/DDBJ databases">
        <title>In-depth cultivation of the pig gut microbiome towards novel bacterial diversity and tailored functional studies.</title>
        <authorList>
            <person name="Wylensek D."/>
            <person name="Hitch T.C.A."/>
            <person name="Clavel T."/>
        </authorList>
    </citation>
    <scope>NUCLEOTIDE SEQUENCE [LARGE SCALE GENOMIC DNA]</scope>
    <source>
        <strain evidence="14 15">WCA-389-WT-23B</strain>
    </source>
</reference>
<gene>
    <name evidence="14" type="ORF">FYJ45_26955</name>
</gene>
<comment type="pathway">
    <text evidence="9">Carotenoid biosynthesis; staphyloxanthin biosynthesis; staphyloxanthin from farnesyl diphosphate: step 5/5.</text>
</comment>
<comment type="function">
    <text evidence="12">Catalyzes the acylation of glycosyl-4,4'-diaponeurosporenoate, i.e. the esterification of glucose at the C6'' position with the carboxyl group of the C(15) fatty acid 12-methyltetradecanoic acid, to yield staphyloxanthin. This is the last step in the biosynthesis of this orange pigment, present in most staphylococci strains.</text>
</comment>
<dbReference type="RefSeq" id="WP_118557382.1">
    <property type="nucleotide sequence ID" value="NZ_VUMI01000076.1"/>
</dbReference>
<keyword evidence="2" id="KW-1003">Cell membrane</keyword>
<evidence type="ECO:0000313" key="15">
    <source>
        <dbReference type="Proteomes" id="UP000436047"/>
    </source>
</evidence>
<evidence type="ECO:0000256" key="6">
    <source>
        <dbReference type="ARBA" id="ARBA00022989"/>
    </source>
</evidence>
<dbReference type="UniPathway" id="UPA00029">
    <property type="reaction ID" value="UER00560"/>
</dbReference>
<keyword evidence="15" id="KW-1185">Reference proteome</keyword>
<evidence type="ECO:0000256" key="9">
    <source>
        <dbReference type="ARBA" id="ARBA00023588"/>
    </source>
</evidence>
<feature type="transmembrane region" description="Helical" evidence="13">
    <location>
        <begin position="85"/>
        <end position="103"/>
    </location>
</feature>
<evidence type="ECO:0000256" key="13">
    <source>
        <dbReference type="SAM" id="Phobius"/>
    </source>
</evidence>
<dbReference type="GeneID" id="86056634"/>
<keyword evidence="4 13" id="KW-0812">Transmembrane</keyword>
<keyword evidence="5" id="KW-0732">Signal</keyword>
<feature type="transmembrane region" description="Helical" evidence="13">
    <location>
        <begin position="60"/>
        <end position="79"/>
    </location>
</feature>
<sequence>MEQKIYRFLGVNQYRKFVIKVKKLYDKWRGKQDTDNYFLKDYSKEGIIFLKNQFIKNAKIHSLGVFAGLLAMLVADYLWVQIIAFLIFLHNLYCVMIQRYNLIRINALLQKKKSHRQKSM</sequence>
<dbReference type="GO" id="GO:0016746">
    <property type="term" value="F:acyltransferase activity"/>
    <property type="evidence" value="ECO:0007669"/>
    <property type="project" value="UniProtKB-KW"/>
</dbReference>
<comment type="caution">
    <text evidence="14">The sequence shown here is derived from an EMBL/GenBank/DDBJ whole genome shotgun (WGS) entry which is preliminary data.</text>
</comment>
<evidence type="ECO:0000313" key="14">
    <source>
        <dbReference type="EMBL" id="MSS91724.1"/>
    </source>
</evidence>
<evidence type="ECO:0000256" key="7">
    <source>
        <dbReference type="ARBA" id="ARBA00023136"/>
    </source>
</evidence>
<dbReference type="Proteomes" id="UP000436047">
    <property type="component" value="Unassembled WGS sequence"/>
</dbReference>
<evidence type="ECO:0000256" key="5">
    <source>
        <dbReference type="ARBA" id="ARBA00022729"/>
    </source>
</evidence>
<dbReference type="EMBL" id="VUMI01000076">
    <property type="protein sequence ID" value="MSS91724.1"/>
    <property type="molecule type" value="Genomic_DNA"/>
</dbReference>
<keyword evidence="3" id="KW-0808">Transferase</keyword>
<evidence type="ECO:0000256" key="11">
    <source>
        <dbReference type="ARBA" id="ARBA00023667"/>
    </source>
</evidence>
<evidence type="ECO:0000256" key="2">
    <source>
        <dbReference type="ARBA" id="ARBA00022475"/>
    </source>
</evidence>
<evidence type="ECO:0000256" key="4">
    <source>
        <dbReference type="ARBA" id="ARBA00022692"/>
    </source>
</evidence>
<keyword evidence="6 13" id="KW-1133">Transmembrane helix</keyword>
<comment type="similarity">
    <text evidence="10">Belongs to the acyltransferase CrtO family.</text>
</comment>
<organism evidence="14 15">
    <name type="scientific">Eisenbergiella porci</name>
    <dbReference type="NCBI Taxonomy" id="2652274"/>
    <lineage>
        <taxon>Bacteria</taxon>
        <taxon>Bacillati</taxon>
        <taxon>Bacillota</taxon>
        <taxon>Clostridia</taxon>
        <taxon>Lachnospirales</taxon>
        <taxon>Lachnospiraceae</taxon>
        <taxon>Eisenbergiella</taxon>
    </lineage>
</organism>
<dbReference type="Pfam" id="PF18927">
    <property type="entry name" value="CrtO"/>
    <property type="match status" value="1"/>
</dbReference>
<evidence type="ECO:0000256" key="8">
    <source>
        <dbReference type="ARBA" id="ARBA00023315"/>
    </source>
</evidence>
<evidence type="ECO:0000256" key="1">
    <source>
        <dbReference type="ARBA" id="ARBA00004162"/>
    </source>
</evidence>
<evidence type="ECO:0000256" key="10">
    <source>
        <dbReference type="ARBA" id="ARBA00023603"/>
    </source>
</evidence>
<protein>
    <recommendedName>
        <fullName evidence="11">Glycosyl-4,4'-diaponeurosporenoate acyltransferase</fullName>
    </recommendedName>
</protein>
<name>A0A6N7WPU8_9FIRM</name>
<proteinExistence type="inferred from homology"/>
<accession>A0A6N7WPU8</accession>